<comment type="caution">
    <text evidence="3">The sequence shown here is derived from an EMBL/GenBank/DDBJ whole genome shotgun (WGS) entry which is preliminary data.</text>
</comment>
<keyword evidence="4" id="KW-1185">Reference proteome</keyword>
<dbReference type="OrthoDB" id="442082at2759"/>
<sequence length="326" mass="35632">MRPSLRRSFRVRRPQAAGQSRRFTSRAILLADVRDRSKRRPAVVDAVENLLRQSPLRDAEEAAICAAALSRRKLWERGLSMLSEGHFLTGTKGLNAAVKTCRSASQWELALWLALSAHKQTERDGLTYSMVLSACSEGSVWELAIRLWLEARQEGLGSYGHVASAAIAACGKGKQWQQAIALLCSIEQPDAAVFAAAIDACRRAGRWQEALAVLESFRPLGAPPPEGIGAAVSALAYNTRWMQALLLFHEEFLQGPCLEGTGPGMRGFTGALQACAEGSNWQVALSLLEQMAARKLAPDKRCFDIALRAHKQARHGGQPQAAPRRR</sequence>
<protein>
    <submittedName>
        <fullName evidence="3">PTAC2 protein</fullName>
    </submittedName>
</protein>
<evidence type="ECO:0000256" key="1">
    <source>
        <dbReference type="ARBA" id="ARBA00022737"/>
    </source>
</evidence>
<keyword evidence="1" id="KW-0677">Repeat</keyword>
<organism evidence="3 4">
    <name type="scientific">Symbiodinium natans</name>
    <dbReference type="NCBI Taxonomy" id="878477"/>
    <lineage>
        <taxon>Eukaryota</taxon>
        <taxon>Sar</taxon>
        <taxon>Alveolata</taxon>
        <taxon>Dinophyceae</taxon>
        <taxon>Suessiales</taxon>
        <taxon>Symbiodiniaceae</taxon>
        <taxon>Symbiodinium</taxon>
    </lineage>
</organism>
<dbReference type="InterPro" id="IPR011990">
    <property type="entry name" value="TPR-like_helical_dom_sf"/>
</dbReference>
<dbReference type="InterPro" id="IPR002885">
    <property type="entry name" value="PPR_rpt"/>
</dbReference>
<dbReference type="Pfam" id="PF01535">
    <property type="entry name" value="PPR"/>
    <property type="match status" value="1"/>
</dbReference>
<dbReference type="Proteomes" id="UP000604046">
    <property type="component" value="Unassembled WGS sequence"/>
</dbReference>
<feature type="repeat" description="PPR" evidence="2">
    <location>
        <begin position="190"/>
        <end position="224"/>
    </location>
</feature>
<proteinExistence type="predicted"/>
<reference evidence="3" key="1">
    <citation type="submission" date="2021-02" db="EMBL/GenBank/DDBJ databases">
        <authorList>
            <person name="Dougan E. K."/>
            <person name="Rhodes N."/>
            <person name="Thang M."/>
            <person name="Chan C."/>
        </authorList>
    </citation>
    <scope>NUCLEOTIDE SEQUENCE</scope>
</reference>
<dbReference type="AlphaFoldDB" id="A0A812IFH7"/>
<dbReference type="PANTHER" id="PTHR47447">
    <property type="entry name" value="OS03G0856100 PROTEIN"/>
    <property type="match status" value="1"/>
</dbReference>
<dbReference type="PANTHER" id="PTHR47447:SF17">
    <property type="entry name" value="OS12G0638900 PROTEIN"/>
    <property type="match status" value="1"/>
</dbReference>
<gene>
    <name evidence="3" type="primary">PTAC2</name>
    <name evidence="3" type="ORF">SNAT2548_LOCUS3732</name>
</gene>
<evidence type="ECO:0000313" key="3">
    <source>
        <dbReference type="EMBL" id="CAE7030909.1"/>
    </source>
</evidence>
<dbReference type="PROSITE" id="PS51375">
    <property type="entry name" value="PPR"/>
    <property type="match status" value="1"/>
</dbReference>
<dbReference type="EMBL" id="CAJNDS010000226">
    <property type="protein sequence ID" value="CAE7030909.1"/>
    <property type="molecule type" value="Genomic_DNA"/>
</dbReference>
<evidence type="ECO:0000313" key="4">
    <source>
        <dbReference type="Proteomes" id="UP000604046"/>
    </source>
</evidence>
<name>A0A812IFH7_9DINO</name>
<evidence type="ECO:0000256" key="2">
    <source>
        <dbReference type="PROSITE-ProRule" id="PRU00708"/>
    </source>
</evidence>
<accession>A0A812IFH7</accession>
<dbReference type="Gene3D" id="1.25.40.10">
    <property type="entry name" value="Tetratricopeptide repeat domain"/>
    <property type="match status" value="1"/>
</dbReference>